<accession>A0ABW0W7T2</accession>
<dbReference type="RefSeq" id="WP_379191417.1">
    <property type="nucleotide sequence ID" value="NZ_JBHSOW010000105.1"/>
</dbReference>
<keyword evidence="3" id="KW-0238">DNA-binding</keyword>
<evidence type="ECO:0000259" key="5">
    <source>
        <dbReference type="PROSITE" id="PS50931"/>
    </source>
</evidence>
<protein>
    <submittedName>
        <fullName evidence="6">LysR substrate-binding domain-containing protein</fullName>
    </submittedName>
</protein>
<dbReference type="InterPro" id="IPR036388">
    <property type="entry name" value="WH-like_DNA-bd_sf"/>
</dbReference>
<keyword evidence="7" id="KW-1185">Reference proteome</keyword>
<dbReference type="Gene3D" id="1.10.10.10">
    <property type="entry name" value="Winged helix-like DNA-binding domain superfamily/Winged helix DNA-binding domain"/>
    <property type="match status" value="1"/>
</dbReference>
<dbReference type="PRINTS" id="PR00039">
    <property type="entry name" value="HTHLYSR"/>
</dbReference>
<keyword evidence="2" id="KW-0805">Transcription regulation</keyword>
<evidence type="ECO:0000256" key="2">
    <source>
        <dbReference type="ARBA" id="ARBA00023015"/>
    </source>
</evidence>
<dbReference type="InterPro" id="IPR000847">
    <property type="entry name" value="LysR_HTH_N"/>
</dbReference>
<dbReference type="InterPro" id="IPR036390">
    <property type="entry name" value="WH_DNA-bd_sf"/>
</dbReference>
<comment type="caution">
    <text evidence="6">The sequence shown here is derived from an EMBL/GenBank/DDBJ whole genome shotgun (WGS) entry which is preliminary data.</text>
</comment>
<dbReference type="SUPFAM" id="SSF46785">
    <property type="entry name" value="Winged helix' DNA-binding domain"/>
    <property type="match status" value="1"/>
</dbReference>
<sequence length="295" mass="32870">MQLLQLIYFQTAARMQHMTKAALALRISQPALSKMIAALEEELGTKLFVRQNKTILLNENGKQFLEKVDIALRALEDGKRMLQDSVRIDPPFISLDVRVSSHLLPGLLAEYRKQWPNTQFHLLQHASALGSRPDFDLCLSDGANCPPGMEAVTLLREDIVVAVPAEHRLAGRSSVCLEELKDEDFISLPPDKSLRETTDAFCRLAGFLPRIQFESDDPATVRGLIRAGQGVAFLPAITWGGSTGPSVVTIPLEEPYCHRSIALYWPEGRYLSQAASQFRTFTMAYFSGLELSARK</sequence>
<proteinExistence type="inferred from homology"/>
<comment type="similarity">
    <text evidence="1">Belongs to the LysR transcriptional regulatory family.</text>
</comment>
<dbReference type="InterPro" id="IPR005119">
    <property type="entry name" value="LysR_subst-bd"/>
</dbReference>
<gene>
    <name evidence="6" type="ORF">ACFPYJ_27410</name>
</gene>
<dbReference type="Pfam" id="PF03466">
    <property type="entry name" value="LysR_substrate"/>
    <property type="match status" value="1"/>
</dbReference>
<reference evidence="7" key="1">
    <citation type="journal article" date="2019" name="Int. J. Syst. Evol. Microbiol.">
        <title>The Global Catalogue of Microorganisms (GCM) 10K type strain sequencing project: providing services to taxonomists for standard genome sequencing and annotation.</title>
        <authorList>
            <consortium name="The Broad Institute Genomics Platform"/>
            <consortium name="The Broad Institute Genome Sequencing Center for Infectious Disease"/>
            <person name="Wu L."/>
            <person name="Ma J."/>
        </authorList>
    </citation>
    <scope>NUCLEOTIDE SEQUENCE [LARGE SCALE GENOMIC DNA]</scope>
    <source>
        <strain evidence="7">CGMCC 1.3240</strain>
    </source>
</reference>
<keyword evidence="4" id="KW-0804">Transcription</keyword>
<evidence type="ECO:0000313" key="6">
    <source>
        <dbReference type="EMBL" id="MFC5652766.1"/>
    </source>
</evidence>
<name>A0ABW0W7T2_9BACL</name>
<evidence type="ECO:0000256" key="3">
    <source>
        <dbReference type="ARBA" id="ARBA00023125"/>
    </source>
</evidence>
<dbReference type="Gene3D" id="3.40.190.290">
    <property type="match status" value="1"/>
</dbReference>
<feature type="domain" description="HTH lysR-type" evidence="5">
    <location>
        <begin position="1"/>
        <end position="58"/>
    </location>
</feature>
<dbReference type="SUPFAM" id="SSF53850">
    <property type="entry name" value="Periplasmic binding protein-like II"/>
    <property type="match status" value="1"/>
</dbReference>
<dbReference type="Pfam" id="PF00126">
    <property type="entry name" value="HTH_1"/>
    <property type="match status" value="1"/>
</dbReference>
<dbReference type="PROSITE" id="PS50931">
    <property type="entry name" value="HTH_LYSR"/>
    <property type="match status" value="1"/>
</dbReference>
<dbReference type="Proteomes" id="UP001596047">
    <property type="component" value="Unassembled WGS sequence"/>
</dbReference>
<dbReference type="EMBL" id="JBHSOW010000105">
    <property type="protein sequence ID" value="MFC5652766.1"/>
    <property type="molecule type" value="Genomic_DNA"/>
</dbReference>
<evidence type="ECO:0000256" key="1">
    <source>
        <dbReference type="ARBA" id="ARBA00009437"/>
    </source>
</evidence>
<organism evidence="6 7">
    <name type="scientific">Paenibacillus solisilvae</name>
    <dbReference type="NCBI Taxonomy" id="2486751"/>
    <lineage>
        <taxon>Bacteria</taxon>
        <taxon>Bacillati</taxon>
        <taxon>Bacillota</taxon>
        <taxon>Bacilli</taxon>
        <taxon>Bacillales</taxon>
        <taxon>Paenibacillaceae</taxon>
        <taxon>Paenibacillus</taxon>
    </lineage>
</organism>
<dbReference type="PANTHER" id="PTHR30346">
    <property type="entry name" value="TRANSCRIPTIONAL DUAL REGULATOR HCAR-RELATED"/>
    <property type="match status" value="1"/>
</dbReference>
<dbReference type="PANTHER" id="PTHR30346:SF28">
    <property type="entry name" value="HTH-TYPE TRANSCRIPTIONAL REGULATOR CYNR"/>
    <property type="match status" value="1"/>
</dbReference>
<evidence type="ECO:0000313" key="7">
    <source>
        <dbReference type="Proteomes" id="UP001596047"/>
    </source>
</evidence>
<evidence type="ECO:0000256" key="4">
    <source>
        <dbReference type="ARBA" id="ARBA00023163"/>
    </source>
</evidence>